<dbReference type="InterPro" id="IPR051024">
    <property type="entry name" value="GlcNAc_Chitin_IntDeg"/>
</dbReference>
<dbReference type="EMBL" id="QUZT01000002">
    <property type="protein sequence ID" value="TFY95741.1"/>
    <property type="molecule type" value="Genomic_DNA"/>
</dbReference>
<evidence type="ECO:0000256" key="2">
    <source>
        <dbReference type="ARBA" id="ARBA00022669"/>
    </source>
</evidence>
<dbReference type="GO" id="GO:0005576">
    <property type="term" value="C:extracellular region"/>
    <property type="evidence" value="ECO:0007669"/>
    <property type="project" value="InterPro"/>
</dbReference>
<dbReference type="InterPro" id="IPR014756">
    <property type="entry name" value="Ig_E-set"/>
</dbReference>
<organism evidence="5 6">
    <name type="scientific">Pseudomonas nabeulensis</name>
    <dbReference type="NCBI Taxonomy" id="2293833"/>
    <lineage>
        <taxon>Bacteria</taxon>
        <taxon>Pseudomonadati</taxon>
        <taxon>Pseudomonadota</taxon>
        <taxon>Gammaproteobacteria</taxon>
        <taxon>Pseudomonadales</taxon>
        <taxon>Pseudomonadaceae</taxon>
        <taxon>Pseudomonas</taxon>
    </lineage>
</organism>
<sequence length="501" mass="53614">MNTLMRYSKYLILCWLTAIVSIPAITWGHGFVGYPIDRQSNCKSTGGHWSGYINDDGCRTAAAIHQTDAQKAYPTDQFHEYSIVTGSATTPIEQILSQLKPGQVCSANDEKKASMSVPTGDWTKTPLTAGSTIDLKLFMTAVHEPSRAFVFITKPGFNSATTAVSTSDLLPLGSMHTITSSDVKPPPAGTIPKGLWASGVVTIPTVIPGGLTGSAVIVLIWARDDSVGETFFMCSDVTFGGGPDPVTRYLIGPFVDPATLTAKPGDQIRHRVISNGTDVSDAKVALTPDNLPPARWSRELKDRITNPSVEIGELQNGSVKFNTVDPLRNHVFYKERDALQNMTVIEGGGPAPTPTAMITGPTELKSGQTYSFVGELKNAQNTPQYAWAPVLITNDTSSKTVTGTAPTVANPTQYTVRLNTRDGQTGTNYTATHTIRVSPASGGDAPAYVEGTSYKDGDIVSNNGKNYKCKPWPYTGWCAGAAWAYAPGKGTAWADAWEEVP</sequence>
<dbReference type="CDD" id="cd21177">
    <property type="entry name" value="LPMO_AA10"/>
    <property type="match status" value="1"/>
</dbReference>
<dbReference type="OrthoDB" id="3675244at2"/>
<comment type="caution">
    <text evidence="5">The sequence shown here is derived from an EMBL/GenBank/DDBJ whole genome shotgun (WGS) entry which is preliminary data.</text>
</comment>
<dbReference type="InterPro" id="IPR003610">
    <property type="entry name" value="CBM5/12"/>
</dbReference>
<evidence type="ECO:0000313" key="5">
    <source>
        <dbReference type="EMBL" id="TFY95741.1"/>
    </source>
</evidence>
<dbReference type="GO" id="GO:0008061">
    <property type="term" value="F:chitin binding"/>
    <property type="evidence" value="ECO:0007669"/>
    <property type="project" value="UniProtKB-KW"/>
</dbReference>
<evidence type="ECO:0000313" key="6">
    <source>
        <dbReference type="Proteomes" id="UP000297734"/>
    </source>
</evidence>
<gene>
    <name evidence="5" type="ORF">DYL61_01860</name>
</gene>
<dbReference type="Pfam" id="PF18416">
    <property type="entry name" value="GbpA_2"/>
    <property type="match status" value="1"/>
</dbReference>
<evidence type="ECO:0000256" key="3">
    <source>
        <dbReference type="ARBA" id="ARBA00022729"/>
    </source>
</evidence>
<dbReference type="GO" id="GO:0005975">
    <property type="term" value="P:carbohydrate metabolic process"/>
    <property type="evidence" value="ECO:0007669"/>
    <property type="project" value="InterPro"/>
</dbReference>
<dbReference type="Pfam" id="PF03067">
    <property type="entry name" value="LPMO_10"/>
    <property type="match status" value="1"/>
</dbReference>
<dbReference type="GO" id="GO:0030246">
    <property type="term" value="F:carbohydrate binding"/>
    <property type="evidence" value="ECO:0007669"/>
    <property type="project" value="InterPro"/>
</dbReference>
<dbReference type="PANTHER" id="PTHR34823:SF1">
    <property type="entry name" value="CHITIN-BINDING TYPE-4 DOMAIN-CONTAINING PROTEIN"/>
    <property type="match status" value="1"/>
</dbReference>
<keyword evidence="3" id="KW-0732">Signal</keyword>
<evidence type="ECO:0000259" key="4">
    <source>
        <dbReference type="SMART" id="SM00495"/>
    </source>
</evidence>
<dbReference type="SUPFAM" id="SSF81296">
    <property type="entry name" value="E set domains"/>
    <property type="match status" value="1"/>
</dbReference>
<dbReference type="Gene3D" id="2.70.50.50">
    <property type="entry name" value="chitin-binding protein cbp21"/>
    <property type="match status" value="1"/>
</dbReference>
<dbReference type="InterPro" id="IPR041029">
    <property type="entry name" value="GbpA_2"/>
</dbReference>
<dbReference type="Proteomes" id="UP000297734">
    <property type="component" value="Unassembled WGS sequence"/>
</dbReference>
<dbReference type="RefSeq" id="WP_135306972.1">
    <property type="nucleotide sequence ID" value="NZ_QUZT01000002.1"/>
</dbReference>
<dbReference type="PANTHER" id="PTHR34823">
    <property type="entry name" value="GLCNAC-BINDING PROTEIN A"/>
    <property type="match status" value="1"/>
</dbReference>
<dbReference type="InterPro" id="IPR004302">
    <property type="entry name" value="Cellulose/chitin-bd_N"/>
</dbReference>
<evidence type="ECO:0000256" key="1">
    <source>
        <dbReference type="ARBA" id="ARBA00022525"/>
    </source>
</evidence>
<dbReference type="GO" id="GO:0004553">
    <property type="term" value="F:hydrolase activity, hydrolyzing O-glycosyl compounds"/>
    <property type="evidence" value="ECO:0007669"/>
    <property type="project" value="InterPro"/>
</dbReference>
<keyword evidence="2" id="KW-0147">Chitin-binding</keyword>
<reference evidence="5 6" key="1">
    <citation type="journal article" date="2019" name="Syst. Appl. Microbiol.">
        <title>New species of pathogenic Pseudomonas isolated from citrus in Tunisia: Proposal of Pseudomonas kairouanensis sp. nov. and Pseudomonas nabeulensis sp. nov.</title>
        <authorList>
            <person name="Oueslati M."/>
            <person name="Mulet M."/>
            <person name="Gomila M."/>
            <person name="Berge O."/>
            <person name="Hajlaoui M.R."/>
            <person name="Lalucat J."/>
            <person name="Sadfi-Zouaoui N."/>
            <person name="Garcia-Valdes E."/>
        </authorList>
    </citation>
    <scope>NUCLEOTIDE SEQUENCE [LARGE SCALE GENOMIC DNA]</scope>
    <source>
        <strain evidence="5 6">E10B</strain>
    </source>
</reference>
<keyword evidence="1" id="KW-0964">Secreted</keyword>
<accession>A0A4Z0BAM4</accession>
<name>A0A4Z0BAM4_9PSED</name>
<dbReference type="SMART" id="SM00495">
    <property type="entry name" value="ChtBD3"/>
    <property type="match status" value="1"/>
</dbReference>
<dbReference type="CDD" id="cd12214">
    <property type="entry name" value="ChiA1_BD"/>
    <property type="match status" value="1"/>
</dbReference>
<proteinExistence type="predicted"/>
<dbReference type="AlphaFoldDB" id="A0A4Z0BAM4"/>
<keyword evidence="6" id="KW-1185">Reference proteome</keyword>
<feature type="domain" description="Chitin-binding type-3" evidence="4">
    <location>
        <begin position="445"/>
        <end position="500"/>
    </location>
</feature>
<protein>
    <recommendedName>
        <fullName evidence="4">Chitin-binding type-3 domain-containing protein</fullName>
    </recommendedName>
</protein>